<feature type="non-terminal residue" evidence="1">
    <location>
        <position position="1"/>
    </location>
</feature>
<sequence length="48" mass="5264">ASVVADVVGERPFSWSASSVSALLAFPREEESFDEFPRFPLGLLAFCE</sequence>
<reference evidence="1 2" key="1">
    <citation type="journal article" date="2014" name="Am. J. Bot.">
        <title>Genome assembly and annotation for red clover (Trifolium pratense; Fabaceae).</title>
        <authorList>
            <person name="Istvanek J."/>
            <person name="Jaros M."/>
            <person name="Krenek A."/>
            <person name="Repkova J."/>
        </authorList>
    </citation>
    <scope>NUCLEOTIDE SEQUENCE [LARGE SCALE GENOMIC DNA]</scope>
    <source>
        <strain evidence="2">cv. Tatra</strain>
        <tissue evidence="1">Young leaves</tissue>
    </source>
</reference>
<comment type="caution">
    <text evidence="1">The sequence shown here is derived from an EMBL/GenBank/DDBJ whole genome shotgun (WGS) entry which is preliminary data.</text>
</comment>
<accession>A0A2K3KHC3</accession>
<protein>
    <submittedName>
        <fullName evidence="1">Uncharacterized protein</fullName>
    </submittedName>
</protein>
<gene>
    <name evidence="1" type="ORF">L195_g062718</name>
</gene>
<organism evidence="1 2">
    <name type="scientific">Trifolium pratense</name>
    <name type="common">Red clover</name>
    <dbReference type="NCBI Taxonomy" id="57577"/>
    <lineage>
        <taxon>Eukaryota</taxon>
        <taxon>Viridiplantae</taxon>
        <taxon>Streptophyta</taxon>
        <taxon>Embryophyta</taxon>
        <taxon>Tracheophyta</taxon>
        <taxon>Spermatophyta</taxon>
        <taxon>Magnoliopsida</taxon>
        <taxon>eudicotyledons</taxon>
        <taxon>Gunneridae</taxon>
        <taxon>Pentapetalae</taxon>
        <taxon>rosids</taxon>
        <taxon>fabids</taxon>
        <taxon>Fabales</taxon>
        <taxon>Fabaceae</taxon>
        <taxon>Papilionoideae</taxon>
        <taxon>50 kb inversion clade</taxon>
        <taxon>NPAAA clade</taxon>
        <taxon>Hologalegina</taxon>
        <taxon>IRL clade</taxon>
        <taxon>Trifolieae</taxon>
        <taxon>Trifolium</taxon>
    </lineage>
</organism>
<evidence type="ECO:0000313" key="1">
    <source>
        <dbReference type="EMBL" id="PNX65678.1"/>
    </source>
</evidence>
<dbReference type="EMBL" id="ASHM01183432">
    <property type="protein sequence ID" value="PNX65678.1"/>
    <property type="molecule type" value="Genomic_DNA"/>
</dbReference>
<evidence type="ECO:0000313" key="2">
    <source>
        <dbReference type="Proteomes" id="UP000236291"/>
    </source>
</evidence>
<reference evidence="1 2" key="2">
    <citation type="journal article" date="2017" name="Front. Plant Sci.">
        <title>Gene Classification and Mining of Molecular Markers Useful in Red Clover (Trifolium pratense) Breeding.</title>
        <authorList>
            <person name="Istvanek J."/>
            <person name="Dluhosova J."/>
            <person name="Dluhos P."/>
            <person name="Patkova L."/>
            <person name="Nedelnik J."/>
            <person name="Repkova J."/>
        </authorList>
    </citation>
    <scope>NUCLEOTIDE SEQUENCE [LARGE SCALE GENOMIC DNA]</scope>
    <source>
        <strain evidence="2">cv. Tatra</strain>
        <tissue evidence="1">Young leaves</tissue>
    </source>
</reference>
<dbReference type="AlphaFoldDB" id="A0A2K3KHC3"/>
<name>A0A2K3KHC3_TRIPR</name>
<proteinExistence type="predicted"/>
<dbReference type="Proteomes" id="UP000236291">
    <property type="component" value="Unassembled WGS sequence"/>
</dbReference>